<dbReference type="GO" id="GO:0008843">
    <property type="term" value="F:endochitinase activity"/>
    <property type="evidence" value="ECO:0007669"/>
    <property type="project" value="UniProtKB-EC"/>
</dbReference>
<keyword evidence="4" id="KW-0119">Carbohydrate metabolism</keyword>
<dbReference type="GO" id="GO:0008061">
    <property type="term" value="F:chitin binding"/>
    <property type="evidence" value="ECO:0007669"/>
    <property type="project" value="InterPro"/>
</dbReference>
<keyword evidence="9" id="KW-0732">Signal</keyword>
<organism evidence="11 12">
    <name type="scientific">Cristinia sonorae</name>
    <dbReference type="NCBI Taxonomy" id="1940300"/>
    <lineage>
        <taxon>Eukaryota</taxon>
        <taxon>Fungi</taxon>
        <taxon>Dikarya</taxon>
        <taxon>Basidiomycota</taxon>
        <taxon>Agaricomycotina</taxon>
        <taxon>Agaricomycetes</taxon>
        <taxon>Agaricomycetidae</taxon>
        <taxon>Agaricales</taxon>
        <taxon>Pleurotineae</taxon>
        <taxon>Stephanosporaceae</taxon>
        <taxon>Cristinia</taxon>
    </lineage>
</organism>
<evidence type="ECO:0000256" key="3">
    <source>
        <dbReference type="ARBA" id="ARBA00023024"/>
    </source>
</evidence>
<dbReference type="InterPro" id="IPR050314">
    <property type="entry name" value="Glycosyl_Hydrlase_18"/>
</dbReference>
<keyword evidence="2 7" id="KW-0378">Hydrolase</keyword>
<keyword evidence="12" id="KW-1185">Reference proteome</keyword>
<dbReference type="SMART" id="SM00636">
    <property type="entry name" value="Glyco_18"/>
    <property type="match status" value="1"/>
</dbReference>
<dbReference type="PROSITE" id="PS01095">
    <property type="entry name" value="GH18_1"/>
    <property type="match status" value="1"/>
</dbReference>
<dbReference type="EMBL" id="JAEVFJ010000001">
    <property type="protein sequence ID" value="KAH8107690.1"/>
    <property type="molecule type" value="Genomic_DNA"/>
</dbReference>
<protein>
    <submittedName>
        <fullName evidence="11">Chitinase</fullName>
    </submittedName>
</protein>
<evidence type="ECO:0000256" key="6">
    <source>
        <dbReference type="ARBA" id="ARBA00023326"/>
    </source>
</evidence>
<dbReference type="Proteomes" id="UP000813824">
    <property type="component" value="Unassembled WGS sequence"/>
</dbReference>
<gene>
    <name evidence="11" type="ORF">BXZ70DRAFT_884621</name>
</gene>
<evidence type="ECO:0000256" key="7">
    <source>
        <dbReference type="RuleBase" id="RU000489"/>
    </source>
</evidence>
<feature type="signal peptide" evidence="9">
    <location>
        <begin position="1"/>
        <end position="19"/>
    </location>
</feature>
<dbReference type="InterPro" id="IPR011583">
    <property type="entry name" value="Chitinase_II/V-like_cat"/>
</dbReference>
<dbReference type="Gene3D" id="3.10.50.10">
    <property type="match status" value="1"/>
</dbReference>
<dbReference type="Gene3D" id="3.20.20.80">
    <property type="entry name" value="Glycosidases"/>
    <property type="match status" value="1"/>
</dbReference>
<dbReference type="InterPro" id="IPR029070">
    <property type="entry name" value="Chitinase_insertion_sf"/>
</dbReference>
<evidence type="ECO:0000256" key="8">
    <source>
        <dbReference type="RuleBase" id="RU004453"/>
    </source>
</evidence>
<evidence type="ECO:0000256" key="9">
    <source>
        <dbReference type="SAM" id="SignalP"/>
    </source>
</evidence>
<name>A0A8K0XUS1_9AGAR</name>
<dbReference type="InterPro" id="IPR001579">
    <property type="entry name" value="Glyco_hydro_18_chit_AS"/>
</dbReference>
<dbReference type="InterPro" id="IPR001223">
    <property type="entry name" value="Glyco_hydro18_cat"/>
</dbReference>
<evidence type="ECO:0000259" key="10">
    <source>
        <dbReference type="PROSITE" id="PS51910"/>
    </source>
</evidence>
<evidence type="ECO:0000313" key="11">
    <source>
        <dbReference type="EMBL" id="KAH8107690.1"/>
    </source>
</evidence>
<dbReference type="InterPro" id="IPR017853">
    <property type="entry name" value="GH"/>
</dbReference>
<evidence type="ECO:0000256" key="4">
    <source>
        <dbReference type="ARBA" id="ARBA00023277"/>
    </source>
</evidence>
<dbReference type="PROSITE" id="PS51910">
    <property type="entry name" value="GH18_2"/>
    <property type="match status" value="1"/>
</dbReference>
<feature type="chain" id="PRO_5035468739" evidence="9">
    <location>
        <begin position="20"/>
        <end position="431"/>
    </location>
</feature>
<dbReference type="GO" id="GO:0000272">
    <property type="term" value="P:polysaccharide catabolic process"/>
    <property type="evidence" value="ECO:0007669"/>
    <property type="project" value="UniProtKB-KW"/>
</dbReference>
<proteinExistence type="inferred from homology"/>
<comment type="catalytic activity">
    <reaction evidence="1">
        <text>Random endo-hydrolysis of N-acetyl-beta-D-glucosaminide (1-&gt;4)-beta-linkages in chitin and chitodextrins.</text>
        <dbReference type="EC" id="3.2.1.14"/>
    </reaction>
</comment>
<keyword evidence="6" id="KW-0624">Polysaccharide degradation</keyword>
<dbReference type="Pfam" id="PF00704">
    <property type="entry name" value="Glyco_hydro_18"/>
    <property type="match status" value="1"/>
</dbReference>
<comment type="similarity">
    <text evidence="8">Belongs to the glycosyl hydrolase 18 family.</text>
</comment>
<dbReference type="PANTHER" id="PTHR11177:SF392">
    <property type="entry name" value="HAP41P"/>
    <property type="match status" value="1"/>
</dbReference>
<feature type="domain" description="GH18" evidence="10">
    <location>
        <begin position="33"/>
        <end position="422"/>
    </location>
</feature>
<reference evidence="11" key="1">
    <citation type="journal article" date="2021" name="New Phytol.">
        <title>Evolutionary innovations through gain and loss of genes in the ectomycorrhizal Boletales.</title>
        <authorList>
            <person name="Wu G."/>
            <person name="Miyauchi S."/>
            <person name="Morin E."/>
            <person name="Kuo A."/>
            <person name="Drula E."/>
            <person name="Varga T."/>
            <person name="Kohler A."/>
            <person name="Feng B."/>
            <person name="Cao Y."/>
            <person name="Lipzen A."/>
            <person name="Daum C."/>
            <person name="Hundley H."/>
            <person name="Pangilinan J."/>
            <person name="Johnson J."/>
            <person name="Barry K."/>
            <person name="LaButti K."/>
            <person name="Ng V."/>
            <person name="Ahrendt S."/>
            <person name="Min B."/>
            <person name="Choi I.G."/>
            <person name="Park H."/>
            <person name="Plett J.M."/>
            <person name="Magnuson J."/>
            <person name="Spatafora J.W."/>
            <person name="Nagy L.G."/>
            <person name="Henrissat B."/>
            <person name="Grigoriev I.V."/>
            <person name="Yang Z.L."/>
            <person name="Xu J."/>
            <person name="Martin F.M."/>
        </authorList>
    </citation>
    <scope>NUCLEOTIDE SEQUENCE</scope>
    <source>
        <strain evidence="11">KKN 215</strain>
    </source>
</reference>
<dbReference type="SUPFAM" id="SSF54556">
    <property type="entry name" value="Chitinase insertion domain"/>
    <property type="match status" value="1"/>
</dbReference>
<evidence type="ECO:0000313" key="12">
    <source>
        <dbReference type="Proteomes" id="UP000813824"/>
    </source>
</evidence>
<accession>A0A8K0XUS1</accession>
<dbReference type="SUPFAM" id="SSF51445">
    <property type="entry name" value="(Trans)glycosidases"/>
    <property type="match status" value="1"/>
</dbReference>
<dbReference type="PANTHER" id="PTHR11177">
    <property type="entry name" value="CHITINASE"/>
    <property type="match status" value="1"/>
</dbReference>
<sequence>MSLLSFTLLALSLVGHARAASVDASANVQTVDMVSAAWYAGWHSQNFTLANVTWEKYTHMTYSFAITTPDVTKLSLDGSAPEVLPQFVETAQKNGVKALVSVGGWTGSLYFSSNVGSAANRTAFVKTITDFASQYKLDGIDFDWEYPGNQGIGCNVISPDDTTNFLSFLQELRKDPVGKKLLLTAATSITPWKGADGNPVSDVSGFANVLDYVAIMNYDINGAWSSTVAANAPLNDTCAPAANQAGSAVSAIAAWEKAGMPAHQIVLGVPSYGHSFHVAVEDAFHCDDNGDDNGILASFPKFDVSKQPLGDAWSDAAGTDVCGNAVGPGGNYDFWGLIEGGFLNKNGTVADDIIYRYDECSQTPYVYNEDSEIMVAFDDATSFAAKGNFIKTNNLRGFAMWEAGGDSEDILLDSIRKAAGFEDDEDNDEDC</sequence>
<keyword evidence="5 7" id="KW-0326">Glycosidase</keyword>
<comment type="caution">
    <text evidence="11">The sequence shown here is derived from an EMBL/GenBank/DDBJ whole genome shotgun (WGS) entry which is preliminary data.</text>
</comment>
<dbReference type="GO" id="GO:0006032">
    <property type="term" value="P:chitin catabolic process"/>
    <property type="evidence" value="ECO:0007669"/>
    <property type="project" value="UniProtKB-KW"/>
</dbReference>
<evidence type="ECO:0000256" key="2">
    <source>
        <dbReference type="ARBA" id="ARBA00022801"/>
    </source>
</evidence>
<evidence type="ECO:0000256" key="5">
    <source>
        <dbReference type="ARBA" id="ARBA00023295"/>
    </source>
</evidence>
<dbReference type="GO" id="GO:0005576">
    <property type="term" value="C:extracellular region"/>
    <property type="evidence" value="ECO:0007669"/>
    <property type="project" value="TreeGrafter"/>
</dbReference>
<dbReference type="AlphaFoldDB" id="A0A8K0XUS1"/>
<evidence type="ECO:0000256" key="1">
    <source>
        <dbReference type="ARBA" id="ARBA00000822"/>
    </source>
</evidence>
<keyword evidence="3" id="KW-0146">Chitin degradation</keyword>
<dbReference type="OrthoDB" id="73875at2759"/>
<dbReference type="SMR" id="A0A8K0XUS1"/>